<dbReference type="RefSeq" id="WP_204747536.1">
    <property type="nucleotide sequence ID" value="NZ_CP069188.1"/>
</dbReference>
<dbReference type="OrthoDB" id="350203at2157"/>
<gene>
    <name evidence="2" type="ORF">JMJ58_18550</name>
</gene>
<dbReference type="EMBL" id="CP069188">
    <property type="protein sequence ID" value="QRV14891.1"/>
    <property type="molecule type" value="Genomic_DNA"/>
</dbReference>
<proteinExistence type="predicted"/>
<accession>A0A8T8E0F7</accession>
<dbReference type="KEGG" id="hsal:JMJ58_18550"/>
<dbReference type="AlphaFoldDB" id="A0A8T8E0F7"/>
<evidence type="ECO:0000313" key="3">
    <source>
        <dbReference type="Proteomes" id="UP000637819"/>
    </source>
</evidence>
<evidence type="ECO:0000313" key="2">
    <source>
        <dbReference type="EMBL" id="QRV14891.1"/>
    </source>
</evidence>
<reference evidence="2 3" key="1">
    <citation type="submission" date="2021-01" db="EMBL/GenBank/DDBJ databases">
        <title>Genome Sequence and Methylation Pattern of Haloterrigena salifodinae BOL5-1, An Extremely Halophilic Archaeon from a Bolivian Salt Mine.</title>
        <authorList>
            <person name="DasSarma P."/>
            <person name="Anton B.P."/>
            <person name="DasSarma S.L."/>
            <person name="von Ehrenheim H.A.L."/>
            <person name="Martinez F.L."/>
            <person name="Guzman D."/>
            <person name="Roberts R.J."/>
            <person name="DasSarma S."/>
        </authorList>
    </citation>
    <scope>NUCLEOTIDE SEQUENCE [LARGE SCALE GENOMIC DNA]</scope>
    <source>
        <strain evidence="2 3">BOL5-1</strain>
    </source>
</reference>
<dbReference type="GeneID" id="62877168"/>
<evidence type="ECO:0000256" key="1">
    <source>
        <dbReference type="SAM" id="MobiDB-lite"/>
    </source>
</evidence>
<protein>
    <submittedName>
        <fullName evidence="2">Uncharacterized protein</fullName>
    </submittedName>
</protein>
<dbReference type="Proteomes" id="UP000637819">
    <property type="component" value="Chromosome"/>
</dbReference>
<organism evidence="2 3">
    <name type="scientific">Haloterrigena salifodinae</name>
    <dbReference type="NCBI Taxonomy" id="2675099"/>
    <lineage>
        <taxon>Archaea</taxon>
        <taxon>Methanobacteriati</taxon>
        <taxon>Methanobacteriota</taxon>
        <taxon>Stenosarchaea group</taxon>
        <taxon>Halobacteria</taxon>
        <taxon>Halobacteriales</taxon>
        <taxon>Natrialbaceae</taxon>
        <taxon>Haloterrigena</taxon>
    </lineage>
</organism>
<name>A0A8T8E0F7_9EURY</name>
<sequence length="383" mass="44864">MGEEEFRECVDETFEKFRKYDQYVDIVSCWEHFLTEQYKTSNSFYFNRYPTYSPESSNSVTPSFSVLFNREYGVIFDANQRLPKVESKFEEKLSELEQYDQELAFRTGGENRIIPDQHDIALVIHEDHFQTEKLRINNALDSGKLDLDSNIILLNYSYIDQDTNPKYRFQRASMVGDNFRDESLPDEKQMSVRMSMQGGSFESIDIPARAFYDRKATGVLFNEQPPSLYLACYMWQTVFYDLLEDDQRIVWQRGDPQKILDITVEVDELTKRLNHDYIPNGGVKESWVDNTLEYMCITETAEKISSGTYYVKYRNLIDKRREYKDILSGRSEHSDLAQLFAEWHCENVTEMESGEIEELTDPDPSKAPDGFVGDLTQPELGEF</sequence>
<feature type="region of interest" description="Disordered" evidence="1">
    <location>
        <begin position="356"/>
        <end position="383"/>
    </location>
</feature>
<keyword evidence="3" id="KW-1185">Reference proteome</keyword>